<comment type="caution">
    <text evidence="2">The sequence shown here is derived from an EMBL/GenBank/DDBJ whole genome shotgun (WGS) entry which is preliminary data.</text>
</comment>
<organism evidence="2 3">
    <name type="scientific">Pontibacter ruber</name>
    <dbReference type="NCBI Taxonomy" id="1343895"/>
    <lineage>
        <taxon>Bacteria</taxon>
        <taxon>Pseudomonadati</taxon>
        <taxon>Bacteroidota</taxon>
        <taxon>Cytophagia</taxon>
        <taxon>Cytophagales</taxon>
        <taxon>Hymenobacteraceae</taxon>
        <taxon>Pontibacter</taxon>
    </lineage>
</organism>
<dbReference type="Proteomes" id="UP001597374">
    <property type="component" value="Unassembled WGS sequence"/>
</dbReference>
<keyword evidence="3" id="KW-1185">Reference proteome</keyword>
<dbReference type="Pfam" id="PF02686">
    <property type="entry name" value="GatC"/>
    <property type="match status" value="1"/>
</dbReference>
<dbReference type="Gene3D" id="1.10.20.60">
    <property type="entry name" value="Glu-tRNAGln amidotransferase C subunit, N-terminal domain"/>
    <property type="match status" value="1"/>
</dbReference>
<comment type="catalytic activity">
    <reaction evidence="1">
        <text>L-glutamyl-tRNA(Gln) + L-glutamine + ATP + H2O = L-glutaminyl-tRNA(Gln) + L-glutamate + ADP + phosphate + H(+)</text>
        <dbReference type="Rhea" id="RHEA:17521"/>
        <dbReference type="Rhea" id="RHEA-COMP:9681"/>
        <dbReference type="Rhea" id="RHEA-COMP:9684"/>
        <dbReference type="ChEBI" id="CHEBI:15377"/>
        <dbReference type="ChEBI" id="CHEBI:15378"/>
        <dbReference type="ChEBI" id="CHEBI:29985"/>
        <dbReference type="ChEBI" id="CHEBI:30616"/>
        <dbReference type="ChEBI" id="CHEBI:43474"/>
        <dbReference type="ChEBI" id="CHEBI:58359"/>
        <dbReference type="ChEBI" id="CHEBI:78520"/>
        <dbReference type="ChEBI" id="CHEBI:78521"/>
        <dbReference type="ChEBI" id="CHEBI:456216"/>
    </reaction>
</comment>
<comment type="catalytic activity">
    <reaction evidence="1">
        <text>L-aspartyl-tRNA(Asn) + L-glutamine + ATP + H2O = L-asparaginyl-tRNA(Asn) + L-glutamate + ADP + phosphate + 2 H(+)</text>
        <dbReference type="Rhea" id="RHEA:14513"/>
        <dbReference type="Rhea" id="RHEA-COMP:9674"/>
        <dbReference type="Rhea" id="RHEA-COMP:9677"/>
        <dbReference type="ChEBI" id="CHEBI:15377"/>
        <dbReference type="ChEBI" id="CHEBI:15378"/>
        <dbReference type="ChEBI" id="CHEBI:29985"/>
        <dbReference type="ChEBI" id="CHEBI:30616"/>
        <dbReference type="ChEBI" id="CHEBI:43474"/>
        <dbReference type="ChEBI" id="CHEBI:58359"/>
        <dbReference type="ChEBI" id="CHEBI:78515"/>
        <dbReference type="ChEBI" id="CHEBI:78516"/>
        <dbReference type="ChEBI" id="CHEBI:456216"/>
    </reaction>
</comment>
<dbReference type="HAMAP" id="MF_00122">
    <property type="entry name" value="GatC"/>
    <property type="match status" value="1"/>
</dbReference>
<dbReference type="RefSeq" id="WP_250431847.1">
    <property type="nucleotide sequence ID" value="NZ_JALPRR010000004.1"/>
</dbReference>
<dbReference type="NCBIfam" id="TIGR00135">
    <property type="entry name" value="gatC"/>
    <property type="match status" value="1"/>
</dbReference>
<dbReference type="SUPFAM" id="SSF141000">
    <property type="entry name" value="Glu-tRNAGln amidotransferase C subunit"/>
    <property type="match status" value="1"/>
</dbReference>
<gene>
    <name evidence="1 2" type="primary">gatC</name>
    <name evidence="2" type="ORF">ACFSKP_18285</name>
</gene>
<dbReference type="PANTHER" id="PTHR15004">
    <property type="entry name" value="GLUTAMYL-TRNA(GLN) AMIDOTRANSFERASE SUBUNIT C, MITOCHONDRIAL"/>
    <property type="match status" value="1"/>
</dbReference>
<dbReference type="EC" id="6.3.5.-" evidence="1"/>
<comment type="similarity">
    <text evidence="1">Belongs to the GatC family.</text>
</comment>
<keyword evidence="1" id="KW-0067">ATP-binding</keyword>
<dbReference type="InterPro" id="IPR036113">
    <property type="entry name" value="Asp/Glu-ADT_sf_sub_c"/>
</dbReference>
<sequence length="95" mass="11255">MSTDIQTIRKLAHLARLEFNEEKEQEMLQDLNKILNWVDQLRELDTESVEPLIHMSEEVNVLRDDEAHNEVSHEEALRNAPKKDSDYFRVPKVLE</sequence>
<evidence type="ECO:0000313" key="3">
    <source>
        <dbReference type="Proteomes" id="UP001597374"/>
    </source>
</evidence>
<name>A0ABW5D3T1_9BACT</name>
<comment type="subunit">
    <text evidence="1">Heterotrimer of A, B and C subunits.</text>
</comment>
<reference evidence="3" key="1">
    <citation type="journal article" date="2019" name="Int. J. Syst. Evol. Microbiol.">
        <title>The Global Catalogue of Microorganisms (GCM) 10K type strain sequencing project: providing services to taxonomists for standard genome sequencing and annotation.</title>
        <authorList>
            <consortium name="The Broad Institute Genomics Platform"/>
            <consortium name="The Broad Institute Genome Sequencing Center for Infectious Disease"/>
            <person name="Wu L."/>
            <person name="Ma J."/>
        </authorList>
    </citation>
    <scope>NUCLEOTIDE SEQUENCE [LARGE SCALE GENOMIC DNA]</scope>
    <source>
        <strain evidence="3">CGMCC 4.1782</strain>
    </source>
</reference>
<dbReference type="PANTHER" id="PTHR15004:SF0">
    <property type="entry name" value="GLUTAMYL-TRNA(GLN) AMIDOTRANSFERASE SUBUNIT C, MITOCHONDRIAL"/>
    <property type="match status" value="1"/>
</dbReference>
<dbReference type="EMBL" id="JBHUIM010000003">
    <property type="protein sequence ID" value="MFD2248223.1"/>
    <property type="molecule type" value="Genomic_DNA"/>
</dbReference>
<proteinExistence type="inferred from homology"/>
<keyword evidence="1" id="KW-0648">Protein biosynthesis</keyword>
<keyword evidence="1" id="KW-0436">Ligase</keyword>
<keyword evidence="1" id="KW-0547">Nucleotide-binding</keyword>
<evidence type="ECO:0000256" key="1">
    <source>
        <dbReference type="HAMAP-Rule" id="MF_00122"/>
    </source>
</evidence>
<evidence type="ECO:0000313" key="2">
    <source>
        <dbReference type="EMBL" id="MFD2248223.1"/>
    </source>
</evidence>
<dbReference type="InterPro" id="IPR003837">
    <property type="entry name" value="GatC"/>
</dbReference>
<accession>A0ABW5D3T1</accession>
<comment type="function">
    <text evidence="1">Allows the formation of correctly charged Asn-tRNA(Asn) or Gln-tRNA(Gln) through the transamidation of misacylated Asp-tRNA(Asn) or Glu-tRNA(Gln) in organisms which lack either or both of asparaginyl-tRNA or glutaminyl-tRNA synthetases. The reaction takes place in the presence of glutamine and ATP through an activated phospho-Asp-tRNA(Asn) or phospho-Glu-tRNA(Gln).</text>
</comment>
<protein>
    <recommendedName>
        <fullName evidence="1">Aspartyl/glutamyl-tRNA(Asn/Gln) amidotransferase subunit C</fullName>
        <shortName evidence="1">Asp/Glu-ADT subunit C</shortName>
        <ecNumber evidence="1">6.3.5.-</ecNumber>
    </recommendedName>
</protein>